<evidence type="ECO:0000313" key="2">
    <source>
        <dbReference type="Proteomes" id="UP000037035"/>
    </source>
</evidence>
<proteinExistence type="predicted"/>
<keyword evidence="2" id="KW-1185">Reference proteome</keyword>
<dbReference type="InterPro" id="IPR012337">
    <property type="entry name" value="RNaseH-like_sf"/>
</dbReference>
<evidence type="ECO:0008006" key="3">
    <source>
        <dbReference type="Google" id="ProtNLM"/>
    </source>
</evidence>
<reference evidence="1 2" key="1">
    <citation type="submission" date="2015-08" db="EMBL/GenBank/DDBJ databases">
        <title>Next Generation Sequencing and Analysis of the Genome of Puccinia sorghi L Schw, the Causal Agent of Maize Common Rust.</title>
        <authorList>
            <person name="Rochi L."/>
            <person name="Burguener G."/>
            <person name="Darino M."/>
            <person name="Turjanski A."/>
            <person name="Kreff E."/>
            <person name="Dieguez M.J."/>
            <person name="Sacco F."/>
        </authorList>
    </citation>
    <scope>NUCLEOTIDE SEQUENCE [LARGE SCALE GENOMIC DNA]</scope>
    <source>
        <strain evidence="1 2">RO10H11247</strain>
    </source>
</reference>
<dbReference type="Gene3D" id="3.30.420.10">
    <property type="entry name" value="Ribonuclease H-like superfamily/Ribonuclease H"/>
    <property type="match status" value="1"/>
</dbReference>
<name>A0A0L6UAB3_9BASI</name>
<dbReference type="OrthoDB" id="2517677at2759"/>
<dbReference type="Proteomes" id="UP000037035">
    <property type="component" value="Unassembled WGS sequence"/>
</dbReference>
<dbReference type="GO" id="GO:0003676">
    <property type="term" value="F:nucleic acid binding"/>
    <property type="evidence" value="ECO:0007669"/>
    <property type="project" value="InterPro"/>
</dbReference>
<accession>A0A0L6UAB3</accession>
<protein>
    <recommendedName>
        <fullName evidence="3">Integrase catalytic domain-containing protein</fullName>
    </recommendedName>
</protein>
<dbReference type="SUPFAM" id="SSF53098">
    <property type="entry name" value="Ribonuclease H-like"/>
    <property type="match status" value="1"/>
</dbReference>
<dbReference type="InterPro" id="IPR036397">
    <property type="entry name" value="RNaseH_sf"/>
</dbReference>
<dbReference type="VEuPathDB" id="FungiDB:VP01_8398g1"/>
<feature type="non-terminal residue" evidence="1">
    <location>
        <position position="1"/>
    </location>
</feature>
<dbReference type="EMBL" id="LAVV01013935">
    <property type="protein sequence ID" value="KNZ45207.1"/>
    <property type="molecule type" value="Genomic_DNA"/>
</dbReference>
<comment type="caution">
    <text evidence="1">The sequence shown here is derived from an EMBL/GenBank/DDBJ whole genome shotgun (WGS) entry which is preliminary data.</text>
</comment>
<gene>
    <name evidence="1" type="ORF">VP01_8398g1</name>
</gene>
<sequence length="84" mass="9725">LHPSTAFHPQTDRHSKFANKAIEKYLCDFISYHQDDRVQPLPTAEFSHNNHDHVSTGISPFKVNYVFNLSYGRVPPEQCLCYDC</sequence>
<evidence type="ECO:0000313" key="1">
    <source>
        <dbReference type="EMBL" id="KNZ45207.1"/>
    </source>
</evidence>
<dbReference type="AlphaFoldDB" id="A0A0L6UAB3"/>
<organism evidence="1 2">
    <name type="scientific">Puccinia sorghi</name>
    <dbReference type="NCBI Taxonomy" id="27349"/>
    <lineage>
        <taxon>Eukaryota</taxon>
        <taxon>Fungi</taxon>
        <taxon>Dikarya</taxon>
        <taxon>Basidiomycota</taxon>
        <taxon>Pucciniomycotina</taxon>
        <taxon>Pucciniomycetes</taxon>
        <taxon>Pucciniales</taxon>
        <taxon>Pucciniaceae</taxon>
        <taxon>Puccinia</taxon>
    </lineage>
</organism>